<dbReference type="AlphaFoldDB" id="A0AB34K6S6"/>
<evidence type="ECO:0000313" key="2">
    <source>
        <dbReference type="Proteomes" id="UP001515480"/>
    </source>
</evidence>
<proteinExistence type="predicted"/>
<name>A0AB34K6S6_PRYPA</name>
<evidence type="ECO:0000313" key="1">
    <source>
        <dbReference type="EMBL" id="KAL1529117.1"/>
    </source>
</evidence>
<gene>
    <name evidence="1" type="ORF">AB1Y20_000077</name>
</gene>
<organism evidence="1 2">
    <name type="scientific">Prymnesium parvum</name>
    <name type="common">Toxic golden alga</name>
    <dbReference type="NCBI Taxonomy" id="97485"/>
    <lineage>
        <taxon>Eukaryota</taxon>
        <taxon>Haptista</taxon>
        <taxon>Haptophyta</taxon>
        <taxon>Prymnesiophyceae</taxon>
        <taxon>Prymnesiales</taxon>
        <taxon>Prymnesiaceae</taxon>
        <taxon>Prymnesium</taxon>
    </lineage>
</organism>
<reference evidence="1 2" key="1">
    <citation type="journal article" date="2024" name="Science">
        <title>Giant polyketide synthase enzymes in the biosynthesis of giant marine polyether toxins.</title>
        <authorList>
            <person name="Fallon T.R."/>
            <person name="Shende V.V."/>
            <person name="Wierzbicki I.H."/>
            <person name="Pendleton A.L."/>
            <person name="Watervoot N.F."/>
            <person name="Auber R.P."/>
            <person name="Gonzalez D.J."/>
            <person name="Wisecaver J.H."/>
            <person name="Moore B.S."/>
        </authorList>
    </citation>
    <scope>NUCLEOTIDE SEQUENCE [LARGE SCALE GENOMIC DNA]</scope>
    <source>
        <strain evidence="1 2">12B1</strain>
    </source>
</reference>
<dbReference type="EMBL" id="JBGBPQ010000001">
    <property type="protein sequence ID" value="KAL1529117.1"/>
    <property type="molecule type" value="Genomic_DNA"/>
</dbReference>
<accession>A0AB34K6S6</accession>
<sequence>MAEGDDAMVRQLQQRFRERSLALCGDEFGAVVSCAGSACERAKQQLLQCMQSQVCEVLFSKLQQCAATPQSDCRQIEASLNRCLAFGYSSLPPPATR</sequence>
<dbReference type="Proteomes" id="UP001515480">
    <property type="component" value="Unassembled WGS sequence"/>
</dbReference>
<comment type="caution">
    <text evidence="1">The sequence shown here is derived from an EMBL/GenBank/DDBJ whole genome shotgun (WGS) entry which is preliminary data.</text>
</comment>
<evidence type="ECO:0008006" key="3">
    <source>
        <dbReference type="Google" id="ProtNLM"/>
    </source>
</evidence>
<protein>
    <recommendedName>
        <fullName evidence="3">COX assembly mitochondrial protein</fullName>
    </recommendedName>
</protein>
<keyword evidence="2" id="KW-1185">Reference proteome</keyword>